<evidence type="ECO:0000313" key="3">
    <source>
        <dbReference type="EnsemblMetazoa" id="AAEL014823-PB"/>
    </source>
</evidence>
<dbReference type="GO" id="GO:0005576">
    <property type="term" value="C:extracellular region"/>
    <property type="evidence" value="ECO:0007669"/>
    <property type="project" value="InterPro"/>
</dbReference>
<organism evidence="3 4">
    <name type="scientific">Aedes aegypti</name>
    <name type="common">Yellowfever mosquito</name>
    <name type="synonym">Culex aegypti</name>
    <dbReference type="NCBI Taxonomy" id="7159"/>
    <lineage>
        <taxon>Eukaryota</taxon>
        <taxon>Metazoa</taxon>
        <taxon>Ecdysozoa</taxon>
        <taxon>Arthropoda</taxon>
        <taxon>Hexapoda</taxon>
        <taxon>Insecta</taxon>
        <taxon>Pterygota</taxon>
        <taxon>Neoptera</taxon>
        <taxon>Endopterygota</taxon>
        <taxon>Diptera</taxon>
        <taxon>Nematocera</taxon>
        <taxon>Culicoidea</taxon>
        <taxon>Culicidae</taxon>
        <taxon>Culicinae</taxon>
        <taxon>Aedini</taxon>
        <taxon>Aedes</taxon>
        <taxon>Stegomyia</taxon>
    </lineage>
</organism>
<feature type="signal peptide" evidence="1">
    <location>
        <begin position="1"/>
        <end position="24"/>
    </location>
</feature>
<dbReference type="Proteomes" id="UP000008820">
    <property type="component" value="Chromosome 1"/>
</dbReference>
<accession>A0A903UYG2</accession>
<feature type="chain" id="PRO_5037181914" description="WAP domain-containing protein" evidence="1">
    <location>
        <begin position="25"/>
        <end position="298"/>
    </location>
</feature>
<evidence type="ECO:0000256" key="1">
    <source>
        <dbReference type="SAM" id="SignalP"/>
    </source>
</evidence>
<evidence type="ECO:0000259" key="2">
    <source>
        <dbReference type="PROSITE" id="PS51390"/>
    </source>
</evidence>
<dbReference type="PROSITE" id="PS51390">
    <property type="entry name" value="WAP"/>
    <property type="match status" value="1"/>
</dbReference>
<evidence type="ECO:0000313" key="4">
    <source>
        <dbReference type="Proteomes" id="UP000008820"/>
    </source>
</evidence>
<dbReference type="InterPro" id="IPR008197">
    <property type="entry name" value="WAP_dom"/>
</dbReference>
<proteinExistence type="predicted"/>
<gene>
    <name evidence="3" type="primary">5565332</name>
</gene>
<reference evidence="3 4" key="1">
    <citation type="submission" date="2017-06" db="EMBL/GenBank/DDBJ databases">
        <title>Aedes aegypti genome working group (AGWG) sequencing and assembly.</title>
        <authorList>
            <consortium name="Aedes aegypti Genome Working Group (AGWG)"/>
            <person name="Matthews B.J."/>
        </authorList>
    </citation>
    <scope>NUCLEOTIDE SEQUENCE [LARGE SCALE GENOMIC DNA]</scope>
    <source>
        <strain evidence="3 4">LVP_AGWG</strain>
    </source>
</reference>
<dbReference type="EnsemblMetazoa" id="AAEL014823-RB">
    <property type="protein sequence ID" value="AAEL014823-PB"/>
    <property type="gene ID" value="AAEL014823"/>
</dbReference>
<feature type="domain" description="WAP" evidence="2">
    <location>
        <begin position="93"/>
        <end position="144"/>
    </location>
</feature>
<dbReference type="GO" id="GO:0030414">
    <property type="term" value="F:peptidase inhibitor activity"/>
    <property type="evidence" value="ECO:0007669"/>
    <property type="project" value="InterPro"/>
</dbReference>
<name>A0A903UYG2_AEDAE</name>
<reference evidence="3" key="2">
    <citation type="submission" date="2022-10" db="UniProtKB">
        <authorList>
            <consortium name="EnsemblMetazoa"/>
        </authorList>
    </citation>
    <scope>IDENTIFICATION</scope>
    <source>
        <strain evidence="3">LVP_AGWG</strain>
    </source>
</reference>
<keyword evidence="4" id="KW-1185">Reference proteome</keyword>
<dbReference type="OrthoDB" id="8182951at2759"/>
<sequence>MKLVPCNRLVKVILLLSILHHVWCRNNDLNESKSEKRRNLSRQRANKSSARIVEKTINSLNITDANNNTLSIVNSVAQIDIDEIKPPKPRLNKKAKATLICPQEKQAPFQLIPTLCRRNRDCRKSGNNFRCCNLFGSKRCVQGVPKPIPEPPHDPIFGIPRRCPKQPLTETFWEIKTCQTDNDCWPRVCCPDGDKKYCRTSQPVFEESDNPAARQLAYPIESVSQYLQCTPPPPVIFDIHPKSCNSTLDCFPNLCCQESGKRHCRPPRRSLLALVTGLTSRFNIGVIKDITDNLVIKK</sequence>
<protein>
    <recommendedName>
        <fullName evidence="2">WAP domain-containing protein</fullName>
    </recommendedName>
</protein>
<dbReference type="AlphaFoldDB" id="A0A903UYG2"/>
<keyword evidence="1" id="KW-0732">Signal</keyword>